<dbReference type="PANTHER" id="PTHR42831">
    <property type="entry name" value="FE-S PROTEIN MATURATION AUXILIARY FACTOR YITW"/>
    <property type="match status" value="1"/>
</dbReference>
<feature type="domain" description="MIP18 family-like" evidence="1">
    <location>
        <begin position="15"/>
        <end position="82"/>
    </location>
</feature>
<dbReference type="Gene3D" id="3.30.300.130">
    <property type="entry name" value="Fe-S cluster assembly (FSCA)"/>
    <property type="match status" value="1"/>
</dbReference>
<evidence type="ECO:0000313" key="2">
    <source>
        <dbReference type="EMBL" id="KRM07435.1"/>
    </source>
</evidence>
<dbReference type="Pfam" id="PF01883">
    <property type="entry name" value="FeS_assembly_P"/>
    <property type="match status" value="1"/>
</dbReference>
<name>A0A0R1VU97_9LACO</name>
<dbReference type="SUPFAM" id="SSF117916">
    <property type="entry name" value="Fe-S cluster assembly (FSCA) domain-like"/>
    <property type="match status" value="1"/>
</dbReference>
<dbReference type="Proteomes" id="UP000051966">
    <property type="component" value="Unassembled WGS sequence"/>
</dbReference>
<dbReference type="EMBL" id="AZFY01000096">
    <property type="protein sequence ID" value="KRM07435.1"/>
    <property type="molecule type" value="Genomic_DNA"/>
</dbReference>
<dbReference type="InterPro" id="IPR034904">
    <property type="entry name" value="FSCA_dom_sf"/>
</dbReference>
<dbReference type="InterPro" id="IPR002744">
    <property type="entry name" value="MIP18-like"/>
</dbReference>
<accession>A0A0R1VU97</accession>
<dbReference type="InterPro" id="IPR052339">
    <property type="entry name" value="Fe-S_Maturation_MIP18"/>
</dbReference>
<dbReference type="PANTHER" id="PTHR42831:SF1">
    <property type="entry name" value="FE-S PROTEIN MATURATION AUXILIARY FACTOR YITW"/>
    <property type="match status" value="1"/>
</dbReference>
<evidence type="ECO:0000259" key="1">
    <source>
        <dbReference type="Pfam" id="PF01883"/>
    </source>
</evidence>
<organism evidence="2 3">
    <name type="scientific">Lentilactobacillus farraginis DSM 18382 = JCM 14108</name>
    <dbReference type="NCBI Taxonomy" id="1423743"/>
    <lineage>
        <taxon>Bacteria</taxon>
        <taxon>Bacillati</taxon>
        <taxon>Bacillota</taxon>
        <taxon>Bacilli</taxon>
        <taxon>Lactobacillales</taxon>
        <taxon>Lactobacillaceae</taxon>
        <taxon>Lentilactobacillus</taxon>
    </lineage>
</organism>
<dbReference type="AlphaFoldDB" id="A0A0R1VU97"/>
<reference evidence="2 3" key="1">
    <citation type="journal article" date="2015" name="Genome Announc.">
        <title>Expanding the biotechnology potential of lactobacilli through comparative genomics of 213 strains and associated genera.</title>
        <authorList>
            <person name="Sun Z."/>
            <person name="Harris H.M."/>
            <person name="McCann A."/>
            <person name="Guo C."/>
            <person name="Argimon S."/>
            <person name="Zhang W."/>
            <person name="Yang X."/>
            <person name="Jeffery I.B."/>
            <person name="Cooney J.C."/>
            <person name="Kagawa T.F."/>
            <person name="Liu W."/>
            <person name="Song Y."/>
            <person name="Salvetti E."/>
            <person name="Wrobel A."/>
            <person name="Rasinkangas P."/>
            <person name="Parkhill J."/>
            <person name="Rea M.C."/>
            <person name="O'Sullivan O."/>
            <person name="Ritari J."/>
            <person name="Douillard F.P."/>
            <person name="Paul Ross R."/>
            <person name="Yang R."/>
            <person name="Briner A.E."/>
            <person name="Felis G.E."/>
            <person name="de Vos W.M."/>
            <person name="Barrangou R."/>
            <person name="Klaenhammer T.R."/>
            <person name="Caufield P.W."/>
            <person name="Cui Y."/>
            <person name="Zhang H."/>
            <person name="O'Toole P.W."/>
        </authorList>
    </citation>
    <scope>NUCLEOTIDE SEQUENCE [LARGE SCALE GENOMIC DNA]</scope>
    <source>
        <strain evidence="2 3">DSM 18382</strain>
    </source>
</reference>
<proteinExistence type="predicted"/>
<keyword evidence="3" id="KW-1185">Reference proteome</keyword>
<sequence>MAEEAVGKAYSQVEKDVMVSLEDVIDPELGIDMVNLGLIYDVTVKDHHCVVTMTLTTIGCPLGSLLANQITQAVTSVDGVATCDIELVWEPAWNPSMMSRFAKVALGIHG</sequence>
<protein>
    <recommendedName>
        <fullName evidence="1">MIP18 family-like domain-containing protein</fullName>
    </recommendedName>
</protein>
<comment type="caution">
    <text evidence="2">The sequence shown here is derived from an EMBL/GenBank/DDBJ whole genome shotgun (WGS) entry which is preliminary data.</text>
</comment>
<evidence type="ECO:0000313" key="3">
    <source>
        <dbReference type="Proteomes" id="UP000051966"/>
    </source>
</evidence>
<gene>
    <name evidence="2" type="ORF">FD41_GL000392</name>
</gene>
<dbReference type="PATRIC" id="fig|1423743.5.peg.406"/>